<keyword evidence="2" id="KW-1185">Reference proteome</keyword>
<comment type="caution">
    <text evidence="1">The sequence shown here is derived from an EMBL/GenBank/DDBJ whole genome shotgun (WGS) entry which is preliminary data.</text>
</comment>
<protein>
    <submittedName>
        <fullName evidence="1">Uncharacterized protein</fullName>
    </submittedName>
</protein>
<sequence length="80" mass="8805">YTTLLPPPPDLSPCCRRAFAASSFDSSSLAVPWHCHPFRFCPCYSATARDIVQFVCDPHRSAAGRRLSSLRCASLKPLPP</sequence>
<feature type="non-terminal residue" evidence="1">
    <location>
        <position position="1"/>
    </location>
</feature>
<dbReference type="EMBL" id="JASCZI010063241">
    <property type="protein sequence ID" value="MED6141163.1"/>
    <property type="molecule type" value="Genomic_DNA"/>
</dbReference>
<evidence type="ECO:0000313" key="2">
    <source>
        <dbReference type="Proteomes" id="UP001341840"/>
    </source>
</evidence>
<feature type="non-terminal residue" evidence="1">
    <location>
        <position position="80"/>
    </location>
</feature>
<dbReference type="Proteomes" id="UP001341840">
    <property type="component" value="Unassembled WGS sequence"/>
</dbReference>
<reference evidence="1 2" key="1">
    <citation type="journal article" date="2023" name="Plants (Basel)">
        <title>Bridging the Gap: Combining Genomics and Transcriptomics Approaches to Understand Stylosanthes scabra, an Orphan Legume from the Brazilian Caatinga.</title>
        <authorList>
            <person name="Ferreira-Neto J.R.C."/>
            <person name="da Silva M.D."/>
            <person name="Binneck E."/>
            <person name="de Melo N.F."/>
            <person name="da Silva R.H."/>
            <person name="de Melo A.L.T.M."/>
            <person name="Pandolfi V."/>
            <person name="Bustamante F.O."/>
            <person name="Brasileiro-Vidal A.C."/>
            <person name="Benko-Iseppon A.M."/>
        </authorList>
    </citation>
    <scope>NUCLEOTIDE SEQUENCE [LARGE SCALE GENOMIC DNA]</scope>
    <source>
        <tissue evidence="1">Leaves</tissue>
    </source>
</reference>
<organism evidence="1 2">
    <name type="scientific">Stylosanthes scabra</name>
    <dbReference type="NCBI Taxonomy" id="79078"/>
    <lineage>
        <taxon>Eukaryota</taxon>
        <taxon>Viridiplantae</taxon>
        <taxon>Streptophyta</taxon>
        <taxon>Embryophyta</taxon>
        <taxon>Tracheophyta</taxon>
        <taxon>Spermatophyta</taxon>
        <taxon>Magnoliopsida</taxon>
        <taxon>eudicotyledons</taxon>
        <taxon>Gunneridae</taxon>
        <taxon>Pentapetalae</taxon>
        <taxon>rosids</taxon>
        <taxon>fabids</taxon>
        <taxon>Fabales</taxon>
        <taxon>Fabaceae</taxon>
        <taxon>Papilionoideae</taxon>
        <taxon>50 kb inversion clade</taxon>
        <taxon>dalbergioids sensu lato</taxon>
        <taxon>Dalbergieae</taxon>
        <taxon>Pterocarpus clade</taxon>
        <taxon>Stylosanthes</taxon>
    </lineage>
</organism>
<evidence type="ECO:0000313" key="1">
    <source>
        <dbReference type="EMBL" id="MED6141163.1"/>
    </source>
</evidence>
<name>A0ABU6SZM0_9FABA</name>
<accession>A0ABU6SZM0</accession>
<proteinExistence type="predicted"/>
<gene>
    <name evidence="1" type="ORF">PIB30_100582</name>
</gene>